<reference evidence="1" key="1">
    <citation type="submission" date="2019-08" db="EMBL/GenBank/DDBJ databases">
        <authorList>
            <person name="Kucharzyk K."/>
            <person name="Murdoch R.W."/>
            <person name="Higgins S."/>
            <person name="Loffler F."/>
        </authorList>
    </citation>
    <scope>NUCLEOTIDE SEQUENCE</scope>
</reference>
<sequence>MGALLDREGAVRVRGADLEGGGLDPRLLGVGDVVDLGRVAVPLAPAQIHPHQHLGEVRGVDTTGLGADRHDGVALVVLTGQQRAHLERVEGLAQRPGLLVRVLEHRVVVLLDGQLDHHLEVLESLAQVGEPLHLGLECRQARRHPLRVVLVVPQVGGRHLLLQLGDLDLHGRRIGHRFDLPEGVLEVGDGLVDVFGCHEGEVYNGGTSGAPGEPRT</sequence>
<name>A0A644XK52_9ZZZZ</name>
<comment type="caution">
    <text evidence="1">The sequence shown here is derived from an EMBL/GenBank/DDBJ whole genome shotgun (WGS) entry which is preliminary data.</text>
</comment>
<gene>
    <name evidence="1" type="ORF">SDC9_60816</name>
</gene>
<dbReference type="EMBL" id="VSSQ01002282">
    <property type="protein sequence ID" value="MPM14454.1"/>
    <property type="molecule type" value="Genomic_DNA"/>
</dbReference>
<evidence type="ECO:0000313" key="1">
    <source>
        <dbReference type="EMBL" id="MPM14454.1"/>
    </source>
</evidence>
<proteinExistence type="predicted"/>
<accession>A0A644XK52</accession>
<organism evidence="1">
    <name type="scientific">bioreactor metagenome</name>
    <dbReference type="NCBI Taxonomy" id="1076179"/>
    <lineage>
        <taxon>unclassified sequences</taxon>
        <taxon>metagenomes</taxon>
        <taxon>ecological metagenomes</taxon>
    </lineage>
</organism>
<protein>
    <submittedName>
        <fullName evidence="1">Uncharacterized protein</fullName>
    </submittedName>
</protein>
<dbReference type="AlphaFoldDB" id="A0A644XK52"/>